<feature type="non-terminal residue" evidence="2">
    <location>
        <position position="1"/>
    </location>
</feature>
<feature type="compositionally biased region" description="Basic and acidic residues" evidence="1">
    <location>
        <begin position="41"/>
        <end position="51"/>
    </location>
</feature>
<proteinExistence type="predicted"/>
<dbReference type="Proteomes" id="UP001341840">
    <property type="component" value="Unassembled WGS sequence"/>
</dbReference>
<accession>A0ABU6R0K0</accession>
<evidence type="ECO:0000313" key="3">
    <source>
        <dbReference type="Proteomes" id="UP001341840"/>
    </source>
</evidence>
<gene>
    <name evidence="2" type="ORF">PIB30_114284</name>
</gene>
<name>A0ABU6R0K0_9FABA</name>
<organism evidence="2 3">
    <name type="scientific">Stylosanthes scabra</name>
    <dbReference type="NCBI Taxonomy" id="79078"/>
    <lineage>
        <taxon>Eukaryota</taxon>
        <taxon>Viridiplantae</taxon>
        <taxon>Streptophyta</taxon>
        <taxon>Embryophyta</taxon>
        <taxon>Tracheophyta</taxon>
        <taxon>Spermatophyta</taxon>
        <taxon>Magnoliopsida</taxon>
        <taxon>eudicotyledons</taxon>
        <taxon>Gunneridae</taxon>
        <taxon>Pentapetalae</taxon>
        <taxon>rosids</taxon>
        <taxon>fabids</taxon>
        <taxon>Fabales</taxon>
        <taxon>Fabaceae</taxon>
        <taxon>Papilionoideae</taxon>
        <taxon>50 kb inversion clade</taxon>
        <taxon>dalbergioids sensu lato</taxon>
        <taxon>Dalbergieae</taxon>
        <taxon>Pterocarpus clade</taxon>
        <taxon>Stylosanthes</taxon>
    </lineage>
</organism>
<protein>
    <submittedName>
        <fullName evidence="2">Uncharacterized protein</fullName>
    </submittedName>
</protein>
<feature type="compositionally biased region" description="Basic and acidic residues" evidence="1">
    <location>
        <begin position="1"/>
        <end position="11"/>
    </location>
</feature>
<dbReference type="EMBL" id="JASCZI010010259">
    <property type="protein sequence ID" value="MED6117894.1"/>
    <property type="molecule type" value="Genomic_DNA"/>
</dbReference>
<evidence type="ECO:0000256" key="1">
    <source>
        <dbReference type="SAM" id="MobiDB-lite"/>
    </source>
</evidence>
<reference evidence="2 3" key="1">
    <citation type="journal article" date="2023" name="Plants (Basel)">
        <title>Bridging the Gap: Combining Genomics and Transcriptomics Approaches to Understand Stylosanthes scabra, an Orphan Legume from the Brazilian Caatinga.</title>
        <authorList>
            <person name="Ferreira-Neto J.R.C."/>
            <person name="da Silva M.D."/>
            <person name="Binneck E."/>
            <person name="de Melo N.F."/>
            <person name="da Silva R.H."/>
            <person name="de Melo A.L.T.M."/>
            <person name="Pandolfi V."/>
            <person name="Bustamante F.O."/>
            <person name="Brasileiro-Vidal A.C."/>
            <person name="Benko-Iseppon A.M."/>
        </authorList>
    </citation>
    <scope>NUCLEOTIDE SEQUENCE [LARGE SCALE GENOMIC DNA]</scope>
    <source>
        <tissue evidence="2">Leaves</tissue>
    </source>
</reference>
<keyword evidence="3" id="KW-1185">Reference proteome</keyword>
<feature type="region of interest" description="Disordered" evidence="1">
    <location>
        <begin position="1"/>
        <end position="51"/>
    </location>
</feature>
<sequence length="51" mass="5843">ERGPIRMDSSRHMPGIDPNFSSHKLSILPGSKPVAQRLRRMSPEKMEEVKK</sequence>
<comment type="caution">
    <text evidence="2">The sequence shown here is derived from an EMBL/GenBank/DDBJ whole genome shotgun (WGS) entry which is preliminary data.</text>
</comment>
<evidence type="ECO:0000313" key="2">
    <source>
        <dbReference type="EMBL" id="MED6117894.1"/>
    </source>
</evidence>